<gene>
    <name evidence="2" type="ORF">ACFQQL_13545</name>
</gene>
<feature type="transmembrane region" description="Helical" evidence="1">
    <location>
        <begin position="125"/>
        <end position="143"/>
    </location>
</feature>
<keyword evidence="3" id="KW-1185">Reference proteome</keyword>
<sequence length="160" mass="17484">MTSRKHKVWGITLGIVIGAGVLAFLVYVGISGNNDRADADAEATGVITEERIIEGARNSGDTEVCEFTVTIGGTEYHGLDACDHSTVRAGDEVTVNYIEDDVHEERLYLGGDVSEEEMDSQSLKVTAFILGFCVLMAGLYYLFTRDLRKKTKAATEARRI</sequence>
<dbReference type="RefSeq" id="WP_382395212.1">
    <property type="nucleotide sequence ID" value="NZ_JBHTCQ010000002.1"/>
</dbReference>
<keyword evidence="1" id="KW-0472">Membrane</keyword>
<feature type="transmembrane region" description="Helical" evidence="1">
    <location>
        <begin position="7"/>
        <end position="30"/>
    </location>
</feature>
<keyword evidence="1" id="KW-0812">Transmembrane</keyword>
<reference evidence="3" key="1">
    <citation type="journal article" date="2019" name="Int. J. Syst. Evol. Microbiol.">
        <title>The Global Catalogue of Microorganisms (GCM) 10K type strain sequencing project: providing services to taxonomists for standard genome sequencing and annotation.</title>
        <authorList>
            <consortium name="The Broad Institute Genomics Platform"/>
            <consortium name="The Broad Institute Genome Sequencing Center for Infectious Disease"/>
            <person name="Wu L."/>
            <person name="Ma J."/>
        </authorList>
    </citation>
    <scope>NUCLEOTIDE SEQUENCE [LARGE SCALE GENOMIC DNA]</scope>
    <source>
        <strain evidence="3">JCM 1490</strain>
    </source>
</reference>
<name>A0ABW2QBK0_9MICO</name>
<proteinExistence type="predicted"/>
<organism evidence="2 3">
    <name type="scientific">Georgenia alba</name>
    <dbReference type="NCBI Taxonomy" id="2233858"/>
    <lineage>
        <taxon>Bacteria</taxon>
        <taxon>Bacillati</taxon>
        <taxon>Actinomycetota</taxon>
        <taxon>Actinomycetes</taxon>
        <taxon>Micrococcales</taxon>
        <taxon>Bogoriellaceae</taxon>
        <taxon>Georgenia</taxon>
    </lineage>
</organism>
<keyword evidence="1" id="KW-1133">Transmembrane helix</keyword>
<evidence type="ECO:0000313" key="2">
    <source>
        <dbReference type="EMBL" id="MFC7406137.1"/>
    </source>
</evidence>
<evidence type="ECO:0000256" key="1">
    <source>
        <dbReference type="SAM" id="Phobius"/>
    </source>
</evidence>
<evidence type="ECO:0000313" key="3">
    <source>
        <dbReference type="Proteomes" id="UP001596455"/>
    </source>
</evidence>
<protein>
    <recommendedName>
        <fullName evidence="4">DUF3592 domain-containing protein</fullName>
    </recommendedName>
</protein>
<accession>A0ABW2QBK0</accession>
<evidence type="ECO:0008006" key="4">
    <source>
        <dbReference type="Google" id="ProtNLM"/>
    </source>
</evidence>
<dbReference type="EMBL" id="JBHTCQ010000002">
    <property type="protein sequence ID" value="MFC7406137.1"/>
    <property type="molecule type" value="Genomic_DNA"/>
</dbReference>
<comment type="caution">
    <text evidence="2">The sequence shown here is derived from an EMBL/GenBank/DDBJ whole genome shotgun (WGS) entry which is preliminary data.</text>
</comment>
<dbReference type="Proteomes" id="UP001596455">
    <property type="component" value="Unassembled WGS sequence"/>
</dbReference>